<keyword evidence="3" id="KW-1185">Reference proteome</keyword>
<organism evidence="2 3">
    <name type="scientific">Dactylosporangium siamense</name>
    <dbReference type="NCBI Taxonomy" id="685454"/>
    <lineage>
        <taxon>Bacteria</taxon>
        <taxon>Bacillati</taxon>
        <taxon>Actinomycetota</taxon>
        <taxon>Actinomycetes</taxon>
        <taxon>Micromonosporales</taxon>
        <taxon>Micromonosporaceae</taxon>
        <taxon>Dactylosporangium</taxon>
    </lineage>
</organism>
<protein>
    <submittedName>
        <fullName evidence="2">Uncharacterized protein</fullName>
    </submittedName>
</protein>
<name>A0A919UB90_9ACTN</name>
<proteinExistence type="predicted"/>
<sequence>MVICMTVSAGARPGPRKPHARGFEVGHVTLRGRRANQGEPDGANRRMHHDSGDKSIDSHR</sequence>
<accession>A0A919UB90</accession>
<evidence type="ECO:0000313" key="3">
    <source>
        <dbReference type="Proteomes" id="UP000660611"/>
    </source>
</evidence>
<evidence type="ECO:0000313" key="2">
    <source>
        <dbReference type="EMBL" id="GIG49254.1"/>
    </source>
</evidence>
<dbReference type="AlphaFoldDB" id="A0A919UB90"/>
<dbReference type="EMBL" id="BONQ01000114">
    <property type="protein sequence ID" value="GIG49254.1"/>
    <property type="molecule type" value="Genomic_DNA"/>
</dbReference>
<gene>
    <name evidence="2" type="ORF">Dsi01nite_072950</name>
</gene>
<feature type="region of interest" description="Disordered" evidence="1">
    <location>
        <begin position="1"/>
        <end position="60"/>
    </location>
</feature>
<evidence type="ECO:0000256" key="1">
    <source>
        <dbReference type="SAM" id="MobiDB-lite"/>
    </source>
</evidence>
<feature type="compositionally biased region" description="Basic and acidic residues" evidence="1">
    <location>
        <begin position="49"/>
        <end position="60"/>
    </location>
</feature>
<dbReference type="Proteomes" id="UP000660611">
    <property type="component" value="Unassembled WGS sequence"/>
</dbReference>
<reference evidence="2" key="1">
    <citation type="submission" date="2021-01" db="EMBL/GenBank/DDBJ databases">
        <title>Whole genome shotgun sequence of Dactylosporangium siamense NBRC 106093.</title>
        <authorList>
            <person name="Komaki H."/>
            <person name="Tamura T."/>
        </authorList>
    </citation>
    <scope>NUCLEOTIDE SEQUENCE</scope>
    <source>
        <strain evidence="2">NBRC 106093</strain>
    </source>
</reference>
<comment type="caution">
    <text evidence="2">The sequence shown here is derived from an EMBL/GenBank/DDBJ whole genome shotgun (WGS) entry which is preliminary data.</text>
</comment>